<dbReference type="EMBL" id="JACHGJ010000005">
    <property type="protein sequence ID" value="MBB6481255.1"/>
    <property type="molecule type" value="Genomic_DNA"/>
</dbReference>
<dbReference type="GO" id="GO:0043856">
    <property type="term" value="F:anti-sigma factor antagonist activity"/>
    <property type="evidence" value="ECO:0007669"/>
    <property type="project" value="TreeGrafter"/>
</dbReference>
<gene>
    <name evidence="2" type="ORF">HNR50_002928</name>
</gene>
<evidence type="ECO:0000313" key="3">
    <source>
        <dbReference type="Proteomes" id="UP000587760"/>
    </source>
</evidence>
<dbReference type="Gene3D" id="3.30.750.24">
    <property type="entry name" value="STAS domain"/>
    <property type="match status" value="1"/>
</dbReference>
<dbReference type="SUPFAM" id="SSF52091">
    <property type="entry name" value="SpoIIaa-like"/>
    <property type="match status" value="1"/>
</dbReference>
<evidence type="ECO:0000313" key="2">
    <source>
        <dbReference type="EMBL" id="MBB6481255.1"/>
    </source>
</evidence>
<dbReference type="RefSeq" id="WP_184747494.1">
    <property type="nucleotide sequence ID" value="NZ_JACHGJ010000005.1"/>
</dbReference>
<sequence length="164" mass="18338">MNEGKYQFAECETFYLIKMSGNLKYTGSGGFDTFVENIFSRIDNKSVVIDLTESLYLDSTNLGILAKIADTMLSRFNKKTTIISSNPDITTLLTNIGFDNFFTILDESPVTETALSDISEMVTGDRSLALMMLEAHKALMELNEENKNVFSSVVSLLEKEVEKD</sequence>
<dbReference type="CDD" id="cd07043">
    <property type="entry name" value="STAS_anti-anti-sigma_factors"/>
    <property type="match status" value="1"/>
</dbReference>
<reference evidence="2 3" key="1">
    <citation type="submission" date="2020-08" db="EMBL/GenBank/DDBJ databases">
        <title>Genomic Encyclopedia of Type Strains, Phase IV (KMG-IV): sequencing the most valuable type-strain genomes for metagenomic binning, comparative biology and taxonomic classification.</title>
        <authorList>
            <person name="Goeker M."/>
        </authorList>
    </citation>
    <scope>NUCLEOTIDE SEQUENCE [LARGE SCALE GENOMIC DNA]</scope>
    <source>
        <strain evidence="2 3">DSM 2461</strain>
    </source>
</reference>
<dbReference type="InterPro" id="IPR002645">
    <property type="entry name" value="STAS_dom"/>
</dbReference>
<protein>
    <submittedName>
        <fullName evidence="2">Anti-anti-sigma factor</fullName>
    </submittedName>
</protein>
<proteinExistence type="predicted"/>
<organism evidence="2 3">
    <name type="scientific">Spirochaeta isovalerica</name>
    <dbReference type="NCBI Taxonomy" id="150"/>
    <lineage>
        <taxon>Bacteria</taxon>
        <taxon>Pseudomonadati</taxon>
        <taxon>Spirochaetota</taxon>
        <taxon>Spirochaetia</taxon>
        <taxon>Spirochaetales</taxon>
        <taxon>Spirochaetaceae</taxon>
        <taxon>Spirochaeta</taxon>
    </lineage>
</organism>
<comment type="caution">
    <text evidence="2">The sequence shown here is derived from an EMBL/GenBank/DDBJ whole genome shotgun (WGS) entry which is preliminary data.</text>
</comment>
<keyword evidence="3" id="KW-1185">Reference proteome</keyword>
<dbReference type="AlphaFoldDB" id="A0A841RBB7"/>
<evidence type="ECO:0000259" key="1">
    <source>
        <dbReference type="PROSITE" id="PS50801"/>
    </source>
</evidence>
<feature type="domain" description="STAS" evidence="1">
    <location>
        <begin position="16"/>
        <end position="118"/>
    </location>
</feature>
<dbReference type="PANTHER" id="PTHR33495">
    <property type="entry name" value="ANTI-SIGMA FACTOR ANTAGONIST TM_1081-RELATED-RELATED"/>
    <property type="match status" value="1"/>
</dbReference>
<dbReference type="InterPro" id="IPR036513">
    <property type="entry name" value="STAS_dom_sf"/>
</dbReference>
<dbReference type="Pfam" id="PF01740">
    <property type="entry name" value="STAS"/>
    <property type="match status" value="1"/>
</dbReference>
<dbReference type="Proteomes" id="UP000587760">
    <property type="component" value="Unassembled WGS sequence"/>
</dbReference>
<dbReference type="PANTHER" id="PTHR33495:SF2">
    <property type="entry name" value="ANTI-SIGMA FACTOR ANTAGONIST TM_1081-RELATED"/>
    <property type="match status" value="1"/>
</dbReference>
<dbReference type="PROSITE" id="PS50801">
    <property type="entry name" value="STAS"/>
    <property type="match status" value="1"/>
</dbReference>
<name>A0A841RBB7_9SPIO</name>
<accession>A0A841RBB7</accession>